<keyword evidence="4 7" id="KW-0812">Transmembrane</keyword>
<dbReference type="Pfam" id="PF01790">
    <property type="entry name" value="LGT"/>
    <property type="match status" value="1"/>
</dbReference>
<dbReference type="EC" id="2.4.99.-" evidence="8"/>
<keyword evidence="6 7" id="KW-0472">Membrane</keyword>
<name>A0A940Y7F4_9BURK</name>
<dbReference type="GO" id="GO:0008961">
    <property type="term" value="F:phosphatidylglycerol-prolipoprotein diacylglyceryl transferase activity"/>
    <property type="evidence" value="ECO:0007669"/>
    <property type="project" value="InterPro"/>
</dbReference>
<evidence type="ECO:0000313" key="8">
    <source>
        <dbReference type="EMBL" id="MBQ0929063.1"/>
    </source>
</evidence>
<dbReference type="Proteomes" id="UP000676246">
    <property type="component" value="Unassembled WGS sequence"/>
</dbReference>
<dbReference type="GO" id="GO:0042158">
    <property type="term" value="P:lipoprotein biosynthetic process"/>
    <property type="evidence" value="ECO:0007669"/>
    <property type="project" value="InterPro"/>
</dbReference>
<evidence type="ECO:0000256" key="1">
    <source>
        <dbReference type="ARBA" id="ARBA00007150"/>
    </source>
</evidence>
<feature type="transmembrane region" description="Helical" evidence="7">
    <location>
        <begin position="6"/>
        <end position="27"/>
    </location>
</feature>
<dbReference type="AlphaFoldDB" id="A0A940Y7F4"/>
<dbReference type="GO" id="GO:0005886">
    <property type="term" value="C:plasma membrane"/>
    <property type="evidence" value="ECO:0007669"/>
    <property type="project" value="InterPro"/>
</dbReference>
<organism evidence="8 9">
    <name type="scientific">Ideonella alba</name>
    <dbReference type="NCBI Taxonomy" id="2824118"/>
    <lineage>
        <taxon>Bacteria</taxon>
        <taxon>Pseudomonadati</taxon>
        <taxon>Pseudomonadota</taxon>
        <taxon>Betaproteobacteria</taxon>
        <taxon>Burkholderiales</taxon>
        <taxon>Sphaerotilaceae</taxon>
        <taxon>Ideonella</taxon>
    </lineage>
</organism>
<dbReference type="PANTHER" id="PTHR30589">
    <property type="entry name" value="PROLIPOPROTEIN DIACYLGLYCERYL TRANSFERASE"/>
    <property type="match status" value="1"/>
</dbReference>
<gene>
    <name evidence="8" type="ORF">KAK03_01100</name>
</gene>
<keyword evidence="3 8" id="KW-0808">Transferase</keyword>
<keyword evidence="5 7" id="KW-1133">Transmembrane helix</keyword>
<evidence type="ECO:0000256" key="3">
    <source>
        <dbReference type="ARBA" id="ARBA00022679"/>
    </source>
</evidence>
<feature type="transmembrane region" description="Helical" evidence="7">
    <location>
        <begin position="39"/>
        <end position="58"/>
    </location>
</feature>
<proteinExistence type="inferred from homology"/>
<evidence type="ECO:0000256" key="4">
    <source>
        <dbReference type="ARBA" id="ARBA00022692"/>
    </source>
</evidence>
<sequence>MITDLVVAHATHALFEYGGIALGVALYRRARQRSGLSALTASGSFALFTGLLLGAAIGNKGVFAIERPDLIAAWWAGGPLVLGQSIVGGLLGGLLGIEAAKALTGQRASTGDLMVTPLIAGLVLGRVGCFLAGLHDDTYGLPTTLPWGVDQGDGVPRHPSALYEIGFLVLLGTLLHRGQARWAAVPGLRFKLFLSAYLLWRLIGDSLKPVRVEYAGGLSGIQWVCLVALMAYAPLLARAWRRHPSALTA</sequence>
<feature type="transmembrane region" description="Helical" evidence="7">
    <location>
        <begin position="155"/>
        <end position="175"/>
    </location>
</feature>
<accession>A0A940Y7F4</accession>
<comment type="caution">
    <text evidence="8">The sequence shown here is derived from an EMBL/GenBank/DDBJ whole genome shotgun (WGS) entry which is preliminary data.</text>
</comment>
<evidence type="ECO:0000256" key="7">
    <source>
        <dbReference type="SAM" id="Phobius"/>
    </source>
</evidence>
<dbReference type="InterPro" id="IPR001640">
    <property type="entry name" value="Lgt"/>
</dbReference>
<keyword evidence="9" id="KW-1185">Reference proteome</keyword>
<feature type="transmembrane region" description="Helical" evidence="7">
    <location>
        <begin position="220"/>
        <end position="237"/>
    </location>
</feature>
<evidence type="ECO:0000256" key="6">
    <source>
        <dbReference type="ARBA" id="ARBA00023136"/>
    </source>
</evidence>
<feature type="transmembrane region" description="Helical" evidence="7">
    <location>
        <begin position="182"/>
        <end position="200"/>
    </location>
</feature>
<dbReference type="EMBL" id="JAGQDD010000001">
    <property type="protein sequence ID" value="MBQ0929063.1"/>
    <property type="molecule type" value="Genomic_DNA"/>
</dbReference>
<evidence type="ECO:0000256" key="5">
    <source>
        <dbReference type="ARBA" id="ARBA00022989"/>
    </source>
</evidence>
<feature type="transmembrane region" description="Helical" evidence="7">
    <location>
        <begin position="115"/>
        <end position="135"/>
    </location>
</feature>
<keyword evidence="2" id="KW-1003">Cell membrane</keyword>
<protein>
    <submittedName>
        <fullName evidence="8">Prolipoprotein diacylglyceryl transferase</fullName>
        <ecNumber evidence="8">2.4.99.-</ecNumber>
    </submittedName>
</protein>
<reference evidence="8 9" key="1">
    <citation type="submission" date="2021-04" db="EMBL/GenBank/DDBJ databases">
        <title>The genome sequence of Ideonella sp. 3Y2.</title>
        <authorList>
            <person name="Liu Y."/>
        </authorList>
    </citation>
    <scope>NUCLEOTIDE SEQUENCE [LARGE SCALE GENOMIC DNA]</scope>
    <source>
        <strain evidence="8 9">3Y2</strain>
    </source>
</reference>
<dbReference type="PANTHER" id="PTHR30589:SF0">
    <property type="entry name" value="PHOSPHATIDYLGLYCEROL--PROLIPOPROTEIN DIACYLGLYCERYL TRANSFERASE"/>
    <property type="match status" value="1"/>
</dbReference>
<dbReference type="RefSeq" id="WP_210851248.1">
    <property type="nucleotide sequence ID" value="NZ_JAGQDD010000001.1"/>
</dbReference>
<evidence type="ECO:0000256" key="2">
    <source>
        <dbReference type="ARBA" id="ARBA00022475"/>
    </source>
</evidence>
<keyword evidence="8" id="KW-0328">Glycosyltransferase</keyword>
<evidence type="ECO:0000313" key="9">
    <source>
        <dbReference type="Proteomes" id="UP000676246"/>
    </source>
</evidence>
<comment type="similarity">
    <text evidence="1">Belongs to the Lgt family.</text>
</comment>
<feature type="transmembrane region" description="Helical" evidence="7">
    <location>
        <begin position="70"/>
        <end position="95"/>
    </location>
</feature>